<organism evidence="2 3">
    <name type="scientific">Novosphingobium album</name>
    <name type="common">ex Liu et al. 2023</name>
    <dbReference type="NCBI Taxonomy" id="3031130"/>
    <lineage>
        <taxon>Bacteria</taxon>
        <taxon>Pseudomonadati</taxon>
        <taxon>Pseudomonadota</taxon>
        <taxon>Alphaproteobacteria</taxon>
        <taxon>Sphingomonadales</taxon>
        <taxon>Sphingomonadaceae</taxon>
        <taxon>Novosphingobium</taxon>
    </lineage>
</organism>
<gene>
    <name evidence="2" type="ORF">PYV00_10685</name>
</gene>
<proteinExistence type="predicted"/>
<dbReference type="EMBL" id="JARESE010000029">
    <property type="protein sequence ID" value="MDE8652181.1"/>
    <property type="molecule type" value="Genomic_DNA"/>
</dbReference>
<protein>
    <submittedName>
        <fullName evidence="2">Multiubiquitin domain-containing protein</fullName>
    </submittedName>
</protein>
<dbReference type="RefSeq" id="WP_275228266.1">
    <property type="nucleotide sequence ID" value="NZ_JARESE010000029.1"/>
</dbReference>
<keyword evidence="3" id="KW-1185">Reference proteome</keyword>
<comment type="caution">
    <text evidence="2">The sequence shown here is derived from an EMBL/GenBank/DDBJ whole genome shotgun (WGS) entry which is preliminary data.</text>
</comment>
<evidence type="ECO:0000313" key="2">
    <source>
        <dbReference type="EMBL" id="MDE8652181.1"/>
    </source>
</evidence>
<evidence type="ECO:0000313" key="3">
    <source>
        <dbReference type="Proteomes" id="UP001216253"/>
    </source>
</evidence>
<feature type="domain" description="Multi-ubiquitin" evidence="1">
    <location>
        <begin position="11"/>
        <end position="78"/>
    </location>
</feature>
<dbReference type="InterPro" id="IPR027802">
    <property type="entry name" value="Multi-ubiquitin_dom"/>
</dbReference>
<dbReference type="Pfam" id="PF14452">
    <property type="entry name" value="Multi_ubiq"/>
    <property type="match status" value="2"/>
</dbReference>
<accession>A0ABT5WR21</accession>
<feature type="domain" description="Multi-ubiquitin" evidence="1">
    <location>
        <begin position="85"/>
        <end position="147"/>
    </location>
</feature>
<evidence type="ECO:0000259" key="1">
    <source>
        <dbReference type="Pfam" id="PF14452"/>
    </source>
</evidence>
<sequence length="225" mass="25124">MSEVAPRHGRYAITINGQPFVLHDPVVKGRDLLEQASLHPVDEYLLFYREASGMYEDINLAEDVDVSARSEEEFVALKADRLYFLVVDGRRYPWGKDDITGAELRALGRIPDDKDVFFDPKGGKDDKVDLNEAISLKGKDVEHFYTADQSNEPVLVTVELNGEKVKILSGDYTTETLKEALGVPVDWDLDIVDKQGSFRTLKPGEAIKVVAKLKFVSHVRQGGSS</sequence>
<reference evidence="2 3" key="1">
    <citation type="submission" date="2023-03" db="EMBL/GenBank/DDBJ databases">
        <title>NovoSphingobium album sp. nov. isolated from polycyclic aromatic hydrocarbons- and heavy-metal polluted soil.</title>
        <authorList>
            <person name="Liu Z."/>
            <person name="Wang K."/>
        </authorList>
    </citation>
    <scope>NUCLEOTIDE SEQUENCE [LARGE SCALE GENOMIC DNA]</scope>
    <source>
        <strain evidence="2 3">H3SJ31-1</strain>
    </source>
</reference>
<name>A0ABT5WR21_9SPHN</name>
<dbReference type="Proteomes" id="UP001216253">
    <property type="component" value="Unassembled WGS sequence"/>
</dbReference>